<dbReference type="GO" id="GO:0016020">
    <property type="term" value="C:membrane"/>
    <property type="evidence" value="ECO:0007669"/>
    <property type="project" value="TreeGrafter"/>
</dbReference>
<reference evidence="3 4" key="1">
    <citation type="submission" date="2016-10" db="EMBL/GenBank/DDBJ databases">
        <authorList>
            <person name="de Groot N.N."/>
        </authorList>
    </citation>
    <scope>NUCLEOTIDE SEQUENCE [LARGE SCALE GENOMIC DNA]</scope>
    <source>
        <strain evidence="3 4">DSM 9236</strain>
    </source>
</reference>
<gene>
    <name evidence="3" type="ORF">SAMN05216245_10518</name>
</gene>
<dbReference type="SUPFAM" id="SSF53474">
    <property type="entry name" value="alpha/beta-Hydrolases"/>
    <property type="match status" value="1"/>
</dbReference>
<dbReference type="Proteomes" id="UP000198896">
    <property type="component" value="Unassembled WGS sequence"/>
</dbReference>
<dbReference type="STRING" id="1123323.SAMN05216245_10518"/>
<keyword evidence="4" id="KW-1185">Reference proteome</keyword>
<evidence type="ECO:0000256" key="1">
    <source>
        <dbReference type="ARBA" id="ARBA00022801"/>
    </source>
</evidence>
<accession>A0A1I2A208</accession>
<dbReference type="RefSeq" id="WP_093913206.1">
    <property type="nucleotide sequence ID" value="NZ_FONL01000005.1"/>
</dbReference>
<keyword evidence="1" id="KW-0378">Hydrolase</keyword>
<name>A0A1I2A208_9FIRM</name>
<dbReference type="Gene3D" id="3.40.50.1820">
    <property type="entry name" value="alpha/beta hydrolase"/>
    <property type="match status" value="1"/>
</dbReference>
<feature type="domain" description="AB hydrolase-1" evidence="2">
    <location>
        <begin position="24"/>
        <end position="260"/>
    </location>
</feature>
<dbReference type="EMBL" id="FONL01000005">
    <property type="protein sequence ID" value="SFE38025.1"/>
    <property type="molecule type" value="Genomic_DNA"/>
</dbReference>
<organism evidence="3 4">
    <name type="scientific">Succiniclasticum ruminis DSM 9236</name>
    <dbReference type="NCBI Taxonomy" id="1123323"/>
    <lineage>
        <taxon>Bacteria</taxon>
        <taxon>Bacillati</taxon>
        <taxon>Bacillota</taxon>
        <taxon>Negativicutes</taxon>
        <taxon>Acidaminococcales</taxon>
        <taxon>Acidaminococcaceae</taxon>
        <taxon>Succiniclasticum</taxon>
    </lineage>
</organism>
<dbReference type="PANTHER" id="PTHR43798:SF31">
    <property type="entry name" value="AB HYDROLASE SUPERFAMILY PROTEIN YCLE"/>
    <property type="match status" value="1"/>
</dbReference>
<dbReference type="InterPro" id="IPR050266">
    <property type="entry name" value="AB_hydrolase_sf"/>
</dbReference>
<dbReference type="InterPro" id="IPR029058">
    <property type="entry name" value="AB_hydrolase_fold"/>
</dbReference>
<sequence>MKSGLVKVSDGAHIYYEMEGSGRPVVLIHGWGCSGRFYKKNVEGLKDRFTVVTLDLRGHGRSSKGIDGYRIDRLAQDIHEVIVSLDLHDMILMGWSMGGPTMLSYWKQFGKEEGRLAGLGLIDMTPFPFSSGEWNSHGLRDYNMEGFNAFVGAILKNHDGFVSAFASKIFKDGVIPEGMDWLHAELMKLPPYLGIALYGDYCYSDYTDVLPTITVPVLVVSADSGIFPKSVEQGKWIAARIPKGEFVPFYEGGHLLFWLEADKFNNAVAGFAAKL</sequence>
<evidence type="ECO:0000259" key="2">
    <source>
        <dbReference type="Pfam" id="PF00561"/>
    </source>
</evidence>
<dbReference type="AlphaFoldDB" id="A0A1I2A208"/>
<protein>
    <submittedName>
        <fullName evidence="3">Pimeloyl-ACP methyl ester carboxylesterase</fullName>
    </submittedName>
</protein>
<dbReference type="OrthoDB" id="9773293at2"/>
<dbReference type="GO" id="GO:0016787">
    <property type="term" value="F:hydrolase activity"/>
    <property type="evidence" value="ECO:0007669"/>
    <property type="project" value="UniProtKB-KW"/>
</dbReference>
<dbReference type="PANTHER" id="PTHR43798">
    <property type="entry name" value="MONOACYLGLYCEROL LIPASE"/>
    <property type="match status" value="1"/>
</dbReference>
<proteinExistence type="predicted"/>
<evidence type="ECO:0000313" key="3">
    <source>
        <dbReference type="EMBL" id="SFE38025.1"/>
    </source>
</evidence>
<dbReference type="Pfam" id="PF00561">
    <property type="entry name" value="Abhydrolase_1"/>
    <property type="match status" value="1"/>
</dbReference>
<evidence type="ECO:0000313" key="4">
    <source>
        <dbReference type="Proteomes" id="UP000198896"/>
    </source>
</evidence>
<dbReference type="InterPro" id="IPR000073">
    <property type="entry name" value="AB_hydrolase_1"/>
</dbReference>